<feature type="domain" description="Reverse transcriptase Ty1/copia-type" evidence="2">
    <location>
        <begin position="212"/>
        <end position="305"/>
    </location>
</feature>
<comment type="caution">
    <text evidence="3">The sequence shown here is derived from an EMBL/GenBank/DDBJ whole genome shotgun (WGS) entry which is preliminary data.</text>
</comment>
<name>A0A699GXA6_TANCI</name>
<accession>A0A699GXA6</accession>
<feature type="region of interest" description="Disordered" evidence="1">
    <location>
        <begin position="469"/>
        <end position="503"/>
    </location>
</feature>
<proteinExistence type="predicted"/>
<feature type="compositionally biased region" description="Basic and acidic residues" evidence="1">
    <location>
        <begin position="591"/>
        <end position="612"/>
    </location>
</feature>
<dbReference type="PANTHER" id="PTHR11439:SF495">
    <property type="entry name" value="REVERSE TRANSCRIPTASE, RNA-DEPENDENT DNA POLYMERASE-RELATED"/>
    <property type="match status" value="1"/>
</dbReference>
<feature type="region of interest" description="Disordered" evidence="1">
    <location>
        <begin position="569"/>
        <end position="612"/>
    </location>
</feature>
<dbReference type="AlphaFoldDB" id="A0A699GXA6"/>
<dbReference type="InterPro" id="IPR013103">
    <property type="entry name" value="RVT_2"/>
</dbReference>
<gene>
    <name evidence="3" type="ORF">Tci_193750</name>
</gene>
<evidence type="ECO:0000259" key="2">
    <source>
        <dbReference type="Pfam" id="PF07727"/>
    </source>
</evidence>
<dbReference type="Pfam" id="PF07727">
    <property type="entry name" value="RVT_2"/>
    <property type="match status" value="1"/>
</dbReference>
<protein>
    <recommendedName>
        <fullName evidence="2">Reverse transcriptase Ty1/copia-type domain-containing protein</fullName>
    </recommendedName>
</protein>
<evidence type="ECO:0000313" key="3">
    <source>
        <dbReference type="EMBL" id="GEW21774.1"/>
    </source>
</evidence>
<reference evidence="3" key="1">
    <citation type="journal article" date="2019" name="Sci. Rep.">
        <title>Draft genome of Tanacetum cinerariifolium, the natural source of mosquito coil.</title>
        <authorList>
            <person name="Yamashiro T."/>
            <person name="Shiraishi A."/>
            <person name="Satake H."/>
            <person name="Nakayama K."/>
        </authorList>
    </citation>
    <scope>NUCLEOTIDE SEQUENCE</scope>
</reference>
<dbReference type="PANTHER" id="PTHR11439">
    <property type="entry name" value="GAG-POL-RELATED RETROTRANSPOSON"/>
    <property type="match status" value="1"/>
</dbReference>
<sequence>MLSLRVISESDKWLHISSSSGNNLHWQWKLILLVGTLTWQWECLVHFISNSVAGSTYVYLDGSIPANTATLPNANLLTDPLMPDLEDTVDIGIFSGAYDDEVEGAEADFNNLEFTTVVSSIPTTRIHKDHPKEQIIRDLLSALQTRRMTKTSQENAMVSYIKKQRRTNHKDYQNCLLAYFLSQIEPKNVNQALTDPSWIEAMKDELLQFRLQKKDVESAFLYGTIEEEVYVCQPPGFEDPHFPDKVYKVEKTLYGIHQAPRTWYETLSTYLLENGFKRGIIDKTLFIKKDKGDILINAQEVSDEFYGGAHFLLGVAVKTTSNPIETNKALLKDEEAEDVDVHLYRSMIGSLMYLKASRPDIIYLKGQPKLGLWYPRDSPFDLKAFLDSDYDGASLDKKSTIRGCQFLRKRLISWQCKKQTIVANSTIKAECVAAANCYGQRASKGYTGVDNPLFPTMIIQGPIFQGEGSTIPVESHHIPTRAPSTSPPHLSSPPRSSIRQETKGRYEQDMKFDFDAAKEVSTAEQVSTAGAAVTTASVDISPASPARRVSTVDGITMAETLVYIKRSTAKRKDKGKGIMEESESAMTKTKRQQELERLGHEAAKRLQEEFDE</sequence>
<dbReference type="EMBL" id="BKCJ010049560">
    <property type="protein sequence ID" value="GEW21774.1"/>
    <property type="molecule type" value="Genomic_DNA"/>
</dbReference>
<evidence type="ECO:0000256" key="1">
    <source>
        <dbReference type="SAM" id="MobiDB-lite"/>
    </source>
</evidence>
<organism evidence="3">
    <name type="scientific">Tanacetum cinerariifolium</name>
    <name type="common">Dalmatian daisy</name>
    <name type="synonym">Chrysanthemum cinerariifolium</name>
    <dbReference type="NCBI Taxonomy" id="118510"/>
    <lineage>
        <taxon>Eukaryota</taxon>
        <taxon>Viridiplantae</taxon>
        <taxon>Streptophyta</taxon>
        <taxon>Embryophyta</taxon>
        <taxon>Tracheophyta</taxon>
        <taxon>Spermatophyta</taxon>
        <taxon>Magnoliopsida</taxon>
        <taxon>eudicotyledons</taxon>
        <taxon>Gunneridae</taxon>
        <taxon>Pentapetalae</taxon>
        <taxon>asterids</taxon>
        <taxon>campanulids</taxon>
        <taxon>Asterales</taxon>
        <taxon>Asteraceae</taxon>
        <taxon>Asteroideae</taxon>
        <taxon>Anthemideae</taxon>
        <taxon>Anthemidinae</taxon>
        <taxon>Tanacetum</taxon>
    </lineage>
</organism>
<feature type="compositionally biased region" description="Low complexity" evidence="1">
    <location>
        <begin position="483"/>
        <end position="497"/>
    </location>
</feature>